<dbReference type="EMBL" id="CP011125">
    <property type="protein sequence ID" value="AKF04905.1"/>
    <property type="molecule type" value="Genomic_DNA"/>
</dbReference>
<feature type="domain" description="YknX-like beta-barrel" evidence="7">
    <location>
        <begin position="244"/>
        <end position="319"/>
    </location>
</feature>
<feature type="coiled-coil region" evidence="4">
    <location>
        <begin position="176"/>
        <end position="203"/>
    </location>
</feature>
<reference evidence="8 9" key="1">
    <citation type="submission" date="2015-03" db="EMBL/GenBank/DDBJ databases">
        <title>Genome assembly of Sandaracinus amylolyticus DSM 53668.</title>
        <authorList>
            <person name="Sharma G."/>
            <person name="Subramanian S."/>
        </authorList>
    </citation>
    <scope>NUCLEOTIDE SEQUENCE [LARGE SCALE GENOMIC DNA]</scope>
    <source>
        <strain evidence="8 9">DSM 53668</strain>
    </source>
</reference>
<feature type="coiled-coil region" evidence="4">
    <location>
        <begin position="103"/>
        <end position="137"/>
    </location>
</feature>
<organism evidence="8 9">
    <name type="scientific">Sandaracinus amylolyticus</name>
    <dbReference type="NCBI Taxonomy" id="927083"/>
    <lineage>
        <taxon>Bacteria</taxon>
        <taxon>Pseudomonadati</taxon>
        <taxon>Myxococcota</taxon>
        <taxon>Polyangia</taxon>
        <taxon>Polyangiales</taxon>
        <taxon>Sandaracinaceae</taxon>
        <taxon>Sandaracinus</taxon>
    </lineage>
</organism>
<evidence type="ECO:0000256" key="3">
    <source>
        <dbReference type="ARBA" id="ARBA00023054"/>
    </source>
</evidence>
<feature type="domain" description="Multidrug resistance protein MdtA-like barrel-sandwich hybrid" evidence="6">
    <location>
        <begin position="63"/>
        <end position="223"/>
    </location>
</feature>
<evidence type="ECO:0000256" key="5">
    <source>
        <dbReference type="SAM" id="MobiDB-lite"/>
    </source>
</evidence>
<comment type="subcellular location">
    <subcellularLocation>
        <location evidence="1">Cell envelope</location>
    </subcellularLocation>
</comment>
<gene>
    <name evidence="8" type="ORF">DB32_002054</name>
</gene>
<evidence type="ECO:0000259" key="6">
    <source>
        <dbReference type="Pfam" id="PF25917"/>
    </source>
</evidence>
<dbReference type="Gene3D" id="2.40.30.170">
    <property type="match status" value="1"/>
</dbReference>
<protein>
    <submittedName>
        <fullName evidence="8">Macrolide-specific efflux protein MacA</fullName>
    </submittedName>
</protein>
<dbReference type="RefSeq" id="WP_053232201.1">
    <property type="nucleotide sequence ID" value="NZ_CP011125.1"/>
</dbReference>
<evidence type="ECO:0000313" key="9">
    <source>
        <dbReference type="Proteomes" id="UP000034883"/>
    </source>
</evidence>
<dbReference type="Gene3D" id="2.40.50.100">
    <property type="match status" value="2"/>
</dbReference>
<keyword evidence="9" id="KW-1185">Reference proteome</keyword>
<dbReference type="SUPFAM" id="SSF111369">
    <property type="entry name" value="HlyD-like secretion proteins"/>
    <property type="match status" value="2"/>
</dbReference>
<name>A0A0F6W1C3_9BACT</name>
<dbReference type="NCBIfam" id="TIGR01730">
    <property type="entry name" value="RND_mfp"/>
    <property type="match status" value="1"/>
</dbReference>
<dbReference type="Gene3D" id="2.40.420.20">
    <property type="match status" value="1"/>
</dbReference>
<dbReference type="InterPro" id="IPR006143">
    <property type="entry name" value="RND_pump_MFP"/>
</dbReference>
<evidence type="ECO:0000256" key="1">
    <source>
        <dbReference type="ARBA" id="ARBA00004196"/>
    </source>
</evidence>
<dbReference type="InterPro" id="IPR058636">
    <property type="entry name" value="Beta-barrel_YknX"/>
</dbReference>
<dbReference type="AlphaFoldDB" id="A0A0F6W1C3"/>
<dbReference type="GO" id="GO:0016020">
    <property type="term" value="C:membrane"/>
    <property type="evidence" value="ECO:0007669"/>
    <property type="project" value="InterPro"/>
</dbReference>
<dbReference type="InterPro" id="IPR050465">
    <property type="entry name" value="UPF0194_transport"/>
</dbReference>
<dbReference type="Pfam" id="PF25990">
    <property type="entry name" value="Beta-barrel_YknX"/>
    <property type="match status" value="1"/>
</dbReference>
<dbReference type="InterPro" id="IPR058625">
    <property type="entry name" value="MdtA-like_BSH"/>
</dbReference>
<dbReference type="Proteomes" id="UP000034883">
    <property type="component" value="Chromosome"/>
</dbReference>
<dbReference type="STRING" id="927083.DB32_002054"/>
<dbReference type="GO" id="GO:0030313">
    <property type="term" value="C:cell envelope"/>
    <property type="evidence" value="ECO:0007669"/>
    <property type="project" value="UniProtKB-SubCell"/>
</dbReference>
<dbReference type="OrthoDB" id="9784484at2"/>
<evidence type="ECO:0000256" key="2">
    <source>
        <dbReference type="ARBA" id="ARBA00009477"/>
    </source>
</evidence>
<sequence length="407" mass="42711">MTKKRTRALAWGALVAAALIVAAGLAMSMQRAGADAPRPMVRVERGDLVEVASVSGTIEPHAQVDVHSRLAGEVVEVAVEEGQSVEQGALLFRLDPSDAQRALRTAESEVVRARAALAEASAQVASAQASARDAQEDARVGERGVELGLTAPETARQSAHDRDVAGTQVALRRAQVSSARAQLAAAELAVEEARRNLERTDIRAPFAGTVLSVGVERGSIVSSPMGNVSGGTTLVTIADLRDLRVIGQLDEAQVGRVQVGQEVTFRVDAYADRTFAGRVHRVSPLGVVDTNVVVFDVEIVVTDPDVALLRSGMSADVEIVTARQEGALLVPLTAIRSRGAVREVELADGARRAVRTGATDGEHIVIVEGLDEGDEIVADSRAARATSEAPARRSGLLPGPPSRGGRR</sequence>
<evidence type="ECO:0000313" key="8">
    <source>
        <dbReference type="EMBL" id="AKF04905.1"/>
    </source>
</evidence>
<comment type="similarity">
    <text evidence="2">Belongs to the membrane fusion protein (MFP) (TC 8.A.1) family.</text>
</comment>
<accession>A0A0F6W1C3</accession>
<dbReference type="GO" id="GO:0022857">
    <property type="term" value="F:transmembrane transporter activity"/>
    <property type="evidence" value="ECO:0007669"/>
    <property type="project" value="InterPro"/>
</dbReference>
<dbReference type="PANTHER" id="PTHR32347">
    <property type="entry name" value="EFFLUX SYSTEM COMPONENT YKNX-RELATED"/>
    <property type="match status" value="1"/>
</dbReference>
<evidence type="ECO:0000256" key="4">
    <source>
        <dbReference type="SAM" id="Coils"/>
    </source>
</evidence>
<dbReference type="KEGG" id="samy:DB32_002054"/>
<dbReference type="Pfam" id="PF25917">
    <property type="entry name" value="BSH_RND"/>
    <property type="match status" value="1"/>
</dbReference>
<feature type="region of interest" description="Disordered" evidence="5">
    <location>
        <begin position="381"/>
        <end position="407"/>
    </location>
</feature>
<keyword evidence="3 4" id="KW-0175">Coiled coil</keyword>
<proteinExistence type="inferred from homology"/>
<evidence type="ECO:0000259" key="7">
    <source>
        <dbReference type="Pfam" id="PF25990"/>
    </source>
</evidence>